<evidence type="ECO:0000313" key="3">
    <source>
        <dbReference type="Proteomes" id="UP000184263"/>
    </source>
</evidence>
<name>A0A1M6UKL0_SELRU</name>
<sequence length="87" mass="9929">MLLTIKRENVFLDVLSGDFMADGLSQDLEAVINAIVSDLSNGFVEEINNKIKMVKRVMYGRCKLPLLKEKLIGDWWDEITFLTDFCG</sequence>
<dbReference type="EMBL" id="FRBC01000013">
    <property type="protein sequence ID" value="SHK69673.1"/>
    <property type="molecule type" value="Genomic_DNA"/>
</dbReference>
<dbReference type="Pfam" id="PF01610">
    <property type="entry name" value="DDE_Tnp_ISL3"/>
    <property type="match status" value="1"/>
</dbReference>
<reference evidence="2 3" key="1">
    <citation type="submission" date="2016-11" db="EMBL/GenBank/DDBJ databases">
        <authorList>
            <person name="Jaros S."/>
            <person name="Januszkiewicz K."/>
            <person name="Wedrychowicz H."/>
        </authorList>
    </citation>
    <scope>NUCLEOTIDE SEQUENCE [LARGE SCALE GENOMIC DNA]</scope>
    <source>
        <strain evidence="2 3">HD4</strain>
    </source>
</reference>
<dbReference type="Proteomes" id="UP000184263">
    <property type="component" value="Unassembled WGS sequence"/>
</dbReference>
<dbReference type="RefSeq" id="WP_081371909.1">
    <property type="nucleotide sequence ID" value="NZ_FRBC01000013.1"/>
</dbReference>
<evidence type="ECO:0000313" key="2">
    <source>
        <dbReference type="EMBL" id="SHK69673.1"/>
    </source>
</evidence>
<evidence type="ECO:0000259" key="1">
    <source>
        <dbReference type="Pfam" id="PF01610"/>
    </source>
</evidence>
<dbReference type="InterPro" id="IPR002560">
    <property type="entry name" value="Transposase_DDE"/>
</dbReference>
<feature type="domain" description="Transposase IS204/IS1001/IS1096/IS1165 DDE" evidence="1">
    <location>
        <begin position="24"/>
        <end position="60"/>
    </location>
</feature>
<accession>A0A1M6UKL0</accession>
<proteinExistence type="predicted"/>
<dbReference type="OrthoDB" id="1696919at2"/>
<gene>
    <name evidence="2" type="ORF">SAMN05216582_1136</name>
</gene>
<dbReference type="AlphaFoldDB" id="A0A1M6UKL0"/>
<organism evidence="2 3">
    <name type="scientific">Selenomonas ruminantium</name>
    <dbReference type="NCBI Taxonomy" id="971"/>
    <lineage>
        <taxon>Bacteria</taxon>
        <taxon>Bacillati</taxon>
        <taxon>Bacillota</taxon>
        <taxon>Negativicutes</taxon>
        <taxon>Selenomonadales</taxon>
        <taxon>Selenomonadaceae</taxon>
        <taxon>Selenomonas</taxon>
    </lineage>
</organism>
<protein>
    <submittedName>
        <fullName evidence="2">Transposase</fullName>
    </submittedName>
</protein>